<evidence type="ECO:0000313" key="2">
    <source>
        <dbReference type="Proteomes" id="UP001281147"/>
    </source>
</evidence>
<sequence length="1095" mass="124648">MGHGLLQEANAILRIINMRVCPGIDKSQTSPRSRKPQFFLSNPSIGPDETYDQTHIKFNFDDPEPYKHLETHRVVDGVTRARIDSKTTLAALYDPKGPDDPSIDNKLIKHLATTVEPRVLCQLETGDGELYPPSLPDSQCSYHFKVTYSNLFLAPVLRLECHFVKPTNRRSAFLTLGVDFHFNECIHGENTEISSYTHTEDGIIKFWTGRATCSGFNLIASQESTLTEKDQQVIDALRSFLEPNTRHHVSLHLDESELSSSQKRHLDEIRSRLPGGSGYLLPSIGGREYAAFGGTIDGIWAKKDGMLKPAELLSGSAPHPMVQLACGPTFSTMKEALVQLAYSAVVADAEAYESLRLWAAIPHRAQVFTEKDFIVLGVKFEKFDRLGGKDSDLQFRLPRDLACSFVLVRPGSTKLEVDGFLMTGNPGLPRHDAFFRITSHKKATFAHMASVESRKCVVKCKPHYSSFTYNSQLETIRELQLTDNERWRDILLNQRHDKLGYVNLTAGVDPAKKDKADRWIRSWRPWNPEQLAVIEGVTAAKGGMSIVMGPAATGKTLLQQALAIYFYALDFHVLAVAPANDNANKFARDLLEAKKELPWLELDWLEDLSFNRLFPSSREIPVDGMSEKQAHLRRVGHTKGDTLPFPEFLLALGGDTKEQGAHREYGIVESVIKAAEEKKYVLHKMLQSEDGAIISRDYNAWDVLRTFMSEYRAGTLDLGNMWKMRQYRLAYRACKGQIVGMNRLMITTTGNVRSREMLQYWFSSESEYGLPRKGVIVLVDEAAKDLEINVWSAIVCWRWSDWVQGVFLFGDDKQLQPPNTSAKGDTQFNYFSDRLDIPLPNRLVQEGYPCHYLLEQRRMHSAISSFPNRKIYGGKLRNGPDMNVTIDEQMPGLRNILVDIISDEITNPVKQERFRKNVSDADLRRHYVEVKGTRVPHETTKSMIVHEHIDVFFNKIFPKLREYFRSNDKSMNKHVMIICGYNFARYEYQDRFKDYLARNPSLTTQDIPRVLSVDSSQGDESFMVFLDGSYQHGDVVGFMGNEHRYNVAVTRAKGVLWIIGGDMRHRYKRSRPRALNLATEYKMELDASGQTHRFS</sequence>
<reference evidence="1" key="1">
    <citation type="submission" date="2023-07" db="EMBL/GenBank/DDBJ databases">
        <title>Black Yeasts Isolated from many extreme environments.</title>
        <authorList>
            <person name="Coleine C."/>
            <person name="Stajich J.E."/>
            <person name="Selbmann L."/>
        </authorList>
    </citation>
    <scope>NUCLEOTIDE SEQUENCE</scope>
    <source>
        <strain evidence="1">CCFEE 5714</strain>
    </source>
</reference>
<name>A0ACC3MYP9_9PEZI</name>
<evidence type="ECO:0000313" key="1">
    <source>
        <dbReference type="EMBL" id="KAK3705635.1"/>
    </source>
</evidence>
<keyword evidence="2" id="KW-1185">Reference proteome</keyword>
<dbReference type="EMBL" id="JAUTXU010000128">
    <property type="protein sequence ID" value="KAK3705635.1"/>
    <property type="molecule type" value="Genomic_DNA"/>
</dbReference>
<dbReference type="Proteomes" id="UP001281147">
    <property type="component" value="Unassembled WGS sequence"/>
</dbReference>
<protein>
    <submittedName>
        <fullName evidence="1">Uncharacterized protein</fullName>
    </submittedName>
</protein>
<gene>
    <name evidence="1" type="ORF">LTR37_013243</name>
</gene>
<accession>A0ACC3MYP9</accession>
<proteinExistence type="predicted"/>
<comment type="caution">
    <text evidence="1">The sequence shown here is derived from an EMBL/GenBank/DDBJ whole genome shotgun (WGS) entry which is preliminary data.</text>
</comment>
<organism evidence="1 2">
    <name type="scientific">Vermiconidia calcicola</name>
    <dbReference type="NCBI Taxonomy" id="1690605"/>
    <lineage>
        <taxon>Eukaryota</taxon>
        <taxon>Fungi</taxon>
        <taxon>Dikarya</taxon>
        <taxon>Ascomycota</taxon>
        <taxon>Pezizomycotina</taxon>
        <taxon>Dothideomycetes</taxon>
        <taxon>Dothideomycetidae</taxon>
        <taxon>Mycosphaerellales</taxon>
        <taxon>Extremaceae</taxon>
        <taxon>Vermiconidia</taxon>
    </lineage>
</organism>